<gene>
    <name evidence="2" type="ORF">BN2475_150020</name>
</gene>
<dbReference type="AlphaFoldDB" id="A0A1N7RT55"/>
<organism evidence="2 3">
    <name type="scientific">Paraburkholderia ribeironis</name>
    <dbReference type="NCBI Taxonomy" id="1247936"/>
    <lineage>
        <taxon>Bacteria</taxon>
        <taxon>Pseudomonadati</taxon>
        <taxon>Pseudomonadota</taxon>
        <taxon>Betaproteobacteria</taxon>
        <taxon>Burkholderiales</taxon>
        <taxon>Burkholderiaceae</taxon>
        <taxon>Paraburkholderia</taxon>
    </lineage>
</organism>
<sequence>MLVATLACEWGASALRINAIEVSPQGGEAEAASLMPLIRFVAGASAQFLTGQTLRTRPFEGRIAFEKQSTRNDPQTGQHDKETQ</sequence>
<accession>A0A1N7RT55</accession>
<dbReference type="Proteomes" id="UP000187012">
    <property type="component" value="Unassembled WGS sequence"/>
</dbReference>
<evidence type="ECO:0000313" key="3">
    <source>
        <dbReference type="Proteomes" id="UP000187012"/>
    </source>
</evidence>
<evidence type="ECO:0000256" key="1">
    <source>
        <dbReference type="SAM" id="MobiDB-lite"/>
    </source>
</evidence>
<feature type="region of interest" description="Disordered" evidence="1">
    <location>
        <begin position="63"/>
        <end position="84"/>
    </location>
</feature>
<dbReference type="STRING" id="1247936.BN2475_150020"/>
<reference evidence="2 3" key="1">
    <citation type="submission" date="2016-12" db="EMBL/GenBank/DDBJ databases">
        <authorList>
            <person name="Song W.-J."/>
            <person name="Kurnit D.M."/>
        </authorList>
    </citation>
    <scope>NUCLEOTIDE SEQUENCE [LARGE SCALE GENOMIC DNA]</scope>
    <source>
        <strain evidence="2 3">STM7296</strain>
    </source>
</reference>
<protein>
    <submittedName>
        <fullName evidence="2">Uncharacterized protein</fullName>
    </submittedName>
</protein>
<dbReference type="EMBL" id="CYGX02000015">
    <property type="protein sequence ID" value="SIT38304.1"/>
    <property type="molecule type" value="Genomic_DNA"/>
</dbReference>
<keyword evidence="3" id="KW-1185">Reference proteome</keyword>
<evidence type="ECO:0000313" key="2">
    <source>
        <dbReference type="EMBL" id="SIT38304.1"/>
    </source>
</evidence>
<proteinExistence type="predicted"/>
<name>A0A1N7RT55_9BURK</name>